<dbReference type="Pfam" id="PF07004">
    <property type="entry name" value="SHIPPO-rpt"/>
    <property type="match status" value="5"/>
</dbReference>
<reference evidence="2" key="1">
    <citation type="submission" date="2025-08" db="UniProtKB">
        <authorList>
            <consortium name="RefSeq"/>
        </authorList>
    </citation>
    <scope>IDENTIFICATION</scope>
</reference>
<dbReference type="PANTHER" id="PTHR21580">
    <property type="entry name" value="SHIPPO-1-RELATED"/>
    <property type="match status" value="1"/>
</dbReference>
<protein>
    <submittedName>
        <fullName evidence="2">Sperm-tail PG-rich repeat-containing protein 2</fullName>
    </submittedName>
</protein>
<dbReference type="AlphaFoldDB" id="A0A6P8FD24"/>
<dbReference type="PANTHER" id="PTHR21580:SF60">
    <property type="entry name" value="SPERM-TAIL PG-RICH REPEAT-CONTAINING PROTEIN 2"/>
    <property type="match status" value="1"/>
</dbReference>
<dbReference type="RefSeq" id="XP_031426388.1">
    <property type="nucleotide sequence ID" value="XM_031570528.2"/>
</dbReference>
<dbReference type="Proteomes" id="UP000515152">
    <property type="component" value="Chromosome 7"/>
</dbReference>
<accession>A0A6P8FD24</accession>
<dbReference type="CTD" id="285555"/>
<evidence type="ECO:0000313" key="1">
    <source>
        <dbReference type="Proteomes" id="UP000515152"/>
    </source>
</evidence>
<dbReference type="InterPro" id="IPR010736">
    <property type="entry name" value="SHIPPO-rpt"/>
</dbReference>
<name>A0A6P8FD24_CLUHA</name>
<proteinExistence type="predicted"/>
<organism evidence="1 2">
    <name type="scientific">Clupea harengus</name>
    <name type="common">Atlantic herring</name>
    <dbReference type="NCBI Taxonomy" id="7950"/>
    <lineage>
        <taxon>Eukaryota</taxon>
        <taxon>Metazoa</taxon>
        <taxon>Chordata</taxon>
        <taxon>Craniata</taxon>
        <taxon>Vertebrata</taxon>
        <taxon>Euteleostomi</taxon>
        <taxon>Actinopterygii</taxon>
        <taxon>Neopterygii</taxon>
        <taxon>Teleostei</taxon>
        <taxon>Clupei</taxon>
        <taxon>Clupeiformes</taxon>
        <taxon>Clupeoidei</taxon>
        <taxon>Clupeidae</taxon>
        <taxon>Clupea</taxon>
    </lineage>
</organism>
<sequence length="569" mass="63306">MYGRCPRVTPFAVGSTSSKLGPGSYEVSHYLTSASDGYAPFLSLTKRRTLFHLSNDDLTTPGPGQYNSLLKGHVPGGKSLQNRSKRFEEVVPDNPGPGAYNLSLTIASKHEDTSRKENMKLAVPNRIRFIQQPDIPSIPSPGQSYGYEENSQGLLCKQTPPERDATLGPAFYNPLHLRNTDNSSSLKYKGIHFGNMTGKRKEQKVIEGPGPCHYDPDVHNATYCENVNVKKEKSRGKLAIPRYHEIVTIQEEKKGVPGPGQYHIKSQFEKPSTPYGAPLVSIPPFLSQAQRFTTAKEVAPPVGAYNDPRCALELLRKTSSVKKNPFGLTTERFVSEKRKPSTPGPGAYNVFDYGLAQESLKKAFLESTRRGAFGSSARRSPLFFNKSDVYDPSPDQYKVEKKTEEQYKCHQTAVFKSETERLATLTRIQDTPPASLYNVREAYDKTYGRKHYSAPRNKDAKRRQGSFLSASPRKSFFMHPDPNVPGPGHYSPEIKSSAKLALIGSREDRFKSQKDTTPGPGTYQLSPAVVDTVLKGTFNVTLHNPLMAQSPILRPRNAIFLENFSVHSM</sequence>
<dbReference type="InterPro" id="IPR051291">
    <property type="entry name" value="CIMAP"/>
</dbReference>
<dbReference type="GeneID" id="105901122"/>
<dbReference type="OrthoDB" id="406368at2759"/>
<dbReference type="KEGG" id="char:105901122"/>
<evidence type="ECO:0000313" key="2">
    <source>
        <dbReference type="RefSeq" id="XP_031426388.1"/>
    </source>
</evidence>
<keyword evidence="1" id="KW-1185">Reference proteome</keyword>
<gene>
    <name evidence="2" type="primary">stpg2</name>
</gene>